<dbReference type="EMBL" id="BDGG01000001">
    <property type="protein sequence ID" value="GAU89440.1"/>
    <property type="molecule type" value="Genomic_DNA"/>
</dbReference>
<sequence length="163" mass="18803">MPEMVMPPIINVTTEQVINQRPNNITSTSQPVPVPVDLPQRPPPQTLSQTPPNERIESRPAQYQEATPQPPNMQHPTPEQLTEYEDRLLQEQLRKEQDNLETENQFRADVRRQYDPDGNRISKSARGHQSFHDGPRYMQAPKQMQVLPPQHEPIFIPPSLSHP</sequence>
<protein>
    <submittedName>
        <fullName evidence="2">Uncharacterized protein</fullName>
    </submittedName>
</protein>
<name>A0A1D1ULL7_RAMVA</name>
<feature type="compositionally biased region" description="Pro residues" evidence="1">
    <location>
        <begin position="32"/>
        <end position="45"/>
    </location>
</feature>
<organism evidence="2 3">
    <name type="scientific">Ramazzottius varieornatus</name>
    <name type="common">Water bear</name>
    <name type="synonym">Tardigrade</name>
    <dbReference type="NCBI Taxonomy" id="947166"/>
    <lineage>
        <taxon>Eukaryota</taxon>
        <taxon>Metazoa</taxon>
        <taxon>Ecdysozoa</taxon>
        <taxon>Tardigrada</taxon>
        <taxon>Eutardigrada</taxon>
        <taxon>Parachela</taxon>
        <taxon>Hypsibioidea</taxon>
        <taxon>Ramazzottiidae</taxon>
        <taxon>Ramazzottius</taxon>
    </lineage>
</organism>
<proteinExistence type="predicted"/>
<gene>
    <name evidence="2" type="primary">RvY_01989-1</name>
    <name evidence="2" type="synonym">RvY_01989.1</name>
    <name evidence="2" type="ORF">RvY_01989</name>
</gene>
<evidence type="ECO:0000313" key="2">
    <source>
        <dbReference type="EMBL" id="GAU89440.1"/>
    </source>
</evidence>
<evidence type="ECO:0000313" key="3">
    <source>
        <dbReference type="Proteomes" id="UP000186922"/>
    </source>
</evidence>
<feature type="region of interest" description="Disordered" evidence="1">
    <location>
        <begin position="20"/>
        <end position="87"/>
    </location>
</feature>
<dbReference type="Proteomes" id="UP000186922">
    <property type="component" value="Unassembled WGS sequence"/>
</dbReference>
<dbReference type="AlphaFoldDB" id="A0A1D1ULL7"/>
<accession>A0A1D1ULL7</accession>
<feature type="region of interest" description="Disordered" evidence="1">
    <location>
        <begin position="114"/>
        <end position="136"/>
    </location>
</feature>
<keyword evidence="3" id="KW-1185">Reference proteome</keyword>
<evidence type="ECO:0000256" key="1">
    <source>
        <dbReference type="SAM" id="MobiDB-lite"/>
    </source>
</evidence>
<feature type="compositionally biased region" description="Polar residues" evidence="1">
    <location>
        <begin position="20"/>
        <end position="29"/>
    </location>
</feature>
<reference evidence="2 3" key="1">
    <citation type="journal article" date="2016" name="Nat. Commun.">
        <title>Extremotolerant tardigrade genome and improved radiotolerance of human cultured cells by tardigrade-unique protein.</title>
        <authorList>
            <person name="Hashimoto T."/>
            <person name="Horikawa D.D."/>
            <person name="Saito Y."/>
            <person name="Kuwahara H."/>
            <person name="Kozuka-Hata H."/>
            <person name="Shin-I T."/>
            <person name="Minakuchi Y."/>
            <person name="Ohishi K."/>
            <person name="Motoyama A."/>
            <person name="Aizu T."/>
            <person name="Enomoto A."/>
            <person name="Kondo K."/>
            <person name="Tanaka S."/>
            <person name="Hara Y."/>
            <person name="Koshikawa S."/>
            <person name="Sagara H."/>
            <person name="Miura T."/>
            <person name="Yokobori S."/>
            <person name="Miyagawa K."/>
            <person name="Suzuki Y."/>
            <person name="Kubo T."/>
            <person name="Oyama M."/>
            <person name="Kohara Y."/>
            <person name="Fujiyama A."/>
            <person name="Arakawa K."/>
            <person name="Katayama T."/>
            <person name="Toyoda A."/>
            <person name="Kunieda T."/>
        </authorList>
    </citation>
    <scope>NUCLEOTIDE SEQUENCE [LARGE SCALE GENOMIC DNA]</scope>
    <source>
        <strain evidence="2 3">YOKOZUNA-1</strain>
    </source>
</reference>
<comment type="caution">
    <text evidence="2">The sequence shown here is derived from an EMBL/GenBank/DDBJ whole genome shotgun (WGS) entry which is preliminary data.</text>
</comment>